<accession>D1VXH1</accession>
<dbReference type="GO" id="GO:0003677">
    <property type="term" value="F:DNA binding"/>
    <property type="evidence" value="ECO:0007669"/>
    <property type="project" value="UniProtKB-KW"/>
</dbReference>
<dbReference type="InterPro" id="IPR000792">
    <property type="entry name" value="Tscrpt_reg_LuxR_C"/>
</dbReference>
<dbReference type="PANTHER" id="PTHR44688">
    <property type="entry name" value="DNA-BINDING TRANSCRIPTIONAL ACTIVATOR DEVR_DOSR"/>
    <property type="match status" value="1"/>
</dbReference>
<dbReference type="SUPFAM" id="SSF46894">
    <property type="entry name" value="C-terminal effector domain of the bipartite response regulators"/>
    <property type="match status" value="1"/>
</dbReference>
<organism evidence="5 6">
    <name type="scientific">Hoylesella timonensis CRIS 5C-B1</name>
    <dbReference type="NCBI Taxonomy" id="679189"/>
    <lineage>
        <taxon>Bacteria</taxon>
        <taxon>Pseudomonadati</taxon>
        <taxon>Bacteroidota</taxon>
        <taxon>Bacteroidia</taxon>
        <taxon>Bacteroidales</taxon>
        <taxon>Prevotellaceae</taxon>
        <taxon>Hoylesella</taxon>
    </lineage>
</organism>
<dbReference type="RefSeq" id="WP_008122574.1">
    <property type="nucleotide sequence ID" value="NZ_ADEF01000013.1"/>
</dbReference>
<name>D1VXH1_9BACT</name>
<gene>
    <name evidence="5" type="ORF">HMPREF9019_0907</name>
</gene>
<evidence type="ECO:0000313" key="5">
    <source>
        <dbReference type="EMBL" id="EFA98131.1"/>
    </source>
</evidence>
<dbReference type="PROSITE" id="PS50043">
    <property type="entry name" value="HTH_LUXR_2"/>
    <property type="match status" value="1"/>
</dbReference>
<dbReference type="AlphaFoldDB" id="D1VXH1"/>
<keyword evidence="3" id="KW-0804">Transcription</keyword>
<dbReference type="GO" id="GO:0006355">
    <property type="term" value="P:regulation of DNA-templated transcription"/>
    <property type="evidence" value="ECO:0007669"/>
    <property type="project" value="InterPro"/>
</dbReference>
<feature type="domain" description="HTH luxR-type" evidence="4">
    <location>
        <begin position="115"/>
        <end position="180"/>
    </location>
</feature>
<keyword evidence="6" id="KW-1185">Reference proteome</keyword>
<dbReference type="Pfam" id="PF00196">
    <property type="entry name" value="GerE"/>
    <property type="match status" value="1"/>
</dbReference>
<dbReference type="InterPro" id="IPR016032">
    <property type="entry name" value="Sig_transdc_resp-reg_C-effctor"/>
</dbReference>
<evidence type="ECO:0000256" key="1">
    <source>
        <dbReference type="ARBA" id="ARBA00023015"/>
    </source>
</evidence>
<keyword evidence="2" id="KW-0238">DNA-binding</keyword>
<dbReference type="SMART" id="SM00421">
    <property type="entry name" value="HTH_LUXR"/>
    <property type="match status" value="1"/>
</dbReference>
<evidence type="ECO:0000313" key="6">
    <source>
        <dbReference type="Proteomes" id="UP000004001"/>
    </source>
</evidence>
<evidence type="ECO:0000259" key="4">
    <source>
        <dbReference type="PROSITE" id="PS50043"/>
    </source>
</evidence>
<evidence type="ECO:0000256" key="2">
    <source>
        <dbReference type="ARBA" id="ARBA00023125"/>
    </source>
</evidence>
<dbReference type="PRINTS" id="PR00038">
    <property type="entry name" value="HTHLUXR"/>
</dbReference>
<comment type="caution">
    <text evidence="5">The sequence shown here is derived from an EMBL/GenBank/DDBJ whole genome shotgun (WGS) entry which is preliminary data.</text>
</comment>
<evidence type="ECO:0000256" key="3">
    <source>
        <dbReference type="ARBA" id="ARBA00023163"/>
    </source>
</evidence>
<dbReference type="Proteomes" id="UP000004001">
    <property type="component" value="Unassembled WGS sequence"/>
</dbReference>
<dbReference type="CDD" id="cd06170">
    <property type="entry name" value="LuxR_C_like"/>
    <property type="match status" value="1"/>
</dbReference>
<proteinExistence type="predicted"/>
<dbReference type="Gene3D" id="1.10.10.10">
    <property type="entry name" value="Winged helix-like DNA-binding domain superfamily/Winged helix DNA-binding domain"/>
    <property type="match status" value="1"/>
</dbReference>
<dbReference type="eggNOG" id="COG2197">
    <property type="taxonomic scope" value="Bacteria"/>
</dbReference>
<dbReference type="PANTHER" id="PTHR44688:SF16">
    <property type="entry name" value="DNA-BINDING TRANSCRIPTIONAL ACTIVATOR DEVR_DOSR"/>
    <property type="match status" value="1"/>
</dbReference>
<sequence length="187" mass="21706">MGGLEFYIFEGELWCKYDNGKNQVVDENQTELIKSILCDIRECYPVAYKALISEYQNSSLNVPYFQYLIVRRFCKCNFGKLDGTKSDIDRSGRFNFEKVECPLRGECKFEGIICCPKFNSKLSDAELRVMKLIYQGASKDEVAEQLYISPNTVKNHIKSVYLKLGIHEKSEFIRYAESNNLFNNLTH</sequence>
<dbReference type="EMBL" id="ADEF01000013">
    <property type="protein sequence ID" value="EFA98131.1"/>
    <property type="molecule type" value="Genomic_DNA"/>
</dbReference>
<dbReference type="InterPro" id="IPR036388">
    <property type="entry name" value="WH-like_DNA-bd_sf"/>
</dbReference>
<reference evidence="5 6" key="1">
    <citation type="submission" date="2009-12" db="EMBL/GenBank/DDBJ databases">
        <title>Genome Sequence of Prevotella timonensis CRIS 5C-B1.</title>
        <authorList>
            <person name="Durkin A.S."/>
            <person name="Madupu R."/>
            <person name="Torralba M."/>
            <person name="Methe B."/>
            <person name="Sutton G."/>
            <person name="Strausberg R.L."/>
            <person name="Nelson K.E."/>
        </authorList>
    </citation>
    <scope>NUCLEOTIDE SEQUENCE [LARGE SCALE GENOMIC DNA]</scope>
    <source>
        <strain evidence="5 6">CRIS 5C-B1</strain>
    </source>
</reference>
<protein>
    <submittedName>
        <fullName evidence="5">Transcriptional regulator, LuxR family</fullName>
    </submittedName>
</protein>
<keyword evidence="1" id="KW-0805">Transcription regulation</keyword>